<reference evidence="2" key="1">
    <citation type="journal article" date="2023" name="G3 (Bethesda)">
        <title>Genome assembly and association tests identify interacting loci associated with vigor, precocity, and sex in interspecific pistachio rootstocks.</title>
        <authorList>
            <person name="Palmer W."/>
            <person name="Jacygrad E."/>
            <person name="Sagayaradj S."/>
            <person name="Cavanaugh K."/>
            <person name="Han R."/>
            <person name="Bertier L."/>
            <person name="Beede B."/>
            <person name="Kafkas S."/>
            <person name="Golino D."/>
            <person name="Preece J."/>
            <person name="Michelmore R."/>
        </authorList>
    </citation>
    <scope>NUCLEOTIDE SEQUENCE [LARGE SCALE GENOMIC DNA]</scope>
</reference>
<comment type="caution">
    <text evidence="1">The sequence shown here is derived from an EMBL/GenBank/DDBJ whole genome shotgun (WGS) entry which is preliminary data.</text>
</comment>
<keyword evidence="2" id="KW-1185">Reference proteome</keyword>
<accession>A0ACC0ZMI6</accession>
<protein>
    <submittedName>
        <fullName evidence="1">Uncharacterized protein</fullName>
    </submittedName>
</protein>
<dbReference type="EMBL" id="CM047736">
    <property type="protein sequence ID" value="KAJ0054234.1"/>
    <property type="molecule type" value="Genomic_DNA"/>
</dbReference>
<name>A0ACC0ZMI6_9ROSI</name>
<gene>
    <name evidence="1" type="ORF">Pint_02111</name>
</gene>
<sequence length="606" mass="70547">MALHLSGLPMPHSQPQVQSLYRGRHRYHLQTAHDGVLIIPQVRCSVTATTQTSTAPHPRRSANYQSTIWNYNFLQALSIDKLDEECENRAKKLEEEVRSMMNNENAELLSVLELIDDIQRLGLGYRFQKDIKRALDRINMCWEEYKDDAQEENRLHYAALRFRLLRQHGYHISQGHYMEYFDKDVKGLLSLYEASYLAFEGEKLLDEARTFSRAHLTQLKRDTDSTISDLVTHALELPLHHRMQRLEARWYIEVYSKKINANYSLLEFAQLDFNRVQAIYKTDLKDMSRWWKEIDLANKLSFARDRLMECFFWTVGMFPDPQFSNCRKGLTKVTLFITILDDVYDVYGTLDELEVFTDAVERWDIDCVNQLPDYMKLCFLALYNSVNEMGYDTLKKQGVNIIPSLAKAVCYCIYFYGVTCKAFLEEAKWSYNKHTPTFEEYLDNAWRSASGTLILVHSYFLLNQGITSEALDSLEKYHNLLRWPSVIFRLYNDLSTSKAEIERGETASSILCYMQETGLSEEVAREDIRKLVEKTWKQMNKDLSDKHPFAEAFVETAINLARIAQCTYQNGDGHGAPDARAKKRVLSIIIEPISIVQRQVTSQLVS</sequence>
<proteinExistence type="predicted"/>
<organism evidence="1 2">
    <name type="scientific">Pistacia integerrima</name>
    <dbReference type="NCBI Taxonomy" id="434235"/>
    <lineage>
        <taxon>Eukaryota</taxon>
        <taxon>Viridiplantae</taxon>
        <taxon>Streptophyta</taxon>
        <taxon>Embryophyta</taxon>
        <taxon>Tracheophyta</taxon>
        <taxon>Spermatophyta</taxon>
        <taxon>Magnoliopsida</taxon>
        <taxon>eudicotyledons</taxon>
        <taxon>Gunneridae</taxon>
        <taxon>Pentapetalae</taxon>
        <taxon>rosids</taxon>
        <taxon>malvids</taxon>
        <taxon>Sapindales</taxon>
        <taxon>Anacardiaceae</taxon>
        <taxon>Pistacia</taxon>
    </lineage>
</organism>
<evidence type="ECO:0000313" key="1">
    <source>
        <dbReference type="EMBL" id="KAJ0054234.1"/>
    </source>
</evidence>
<dbReference type="Proteomes" id="UP001163603">
    <property type="component" value="Chromosome 1"/>
</dbReference>
<evidence type="ECO:0000313" key="2">
    <source>
        <dbReference type="Proteomes" id="UP001163603"/>
    </source>
</evidence>